<dbReference type="FunFam" id="3.20.20.150:FF:000007">
    <property type="entry name" value="Hydroxypyruvate isomerase"/>
    <property type="match status" value="1"/>
</dbReference>
<organism evidence="5 6">
    <name type="scientific">Microvirga vignae</name>
    <dbReference type="NCBI Taxonomy" id="1225564"/>
    <lineage>
        <taxon>Bacteria</taxon>
        <taxon>Pseudomonadati</taxon>
        <taxon>Pseudomonadota</taxon>
        <taxon>Alphaproteobacteria</taxon>
        <taxon>Hyphomicrobiales</taxon>
        <taxon>Methylobacteriaceae</taxon>
        <taxon>Microvirga</taxon>
    </lineage>
</organism>
<comment type="caution">
    <text evidence="5">The sequence shown here is derived from an EMBL/GenBank/DDBJ whole genome shotgun (WGS) entry which is preliminary data.</text>
</comment>
<protein>
    <submittedName>
        <fullName evidence="5">Isomerase</fullName>
    </submittedName>
</protein>
<evidence type="ECO:0000256" key="2">
    <source>
        <dbReference type="PIRNR" id="PIRNR006241"/>
    </source>
</evidence>
<dbReference type="InterPro" id="IPR036237">
    <property type="entry name" value="Xyl_isomerase-like_sf"/>
</dbReference>
<evidence type="ECO:0000313" key="5">
    <source>
        <dbReference type="EMBL" id="KLK92367.1"/>
    </source>
</evidence>
<reference evidence="5 6" key="1">
    <citation type="submission" date="2015-05" db="EMBL/GenBank/DDBJ databases">
        <title>Draft genome sequence of Microvirga vignae strain BR3299, a novel nitrogen fixing bacteria isolated from Brazil semi-aired region.</title>
        <authorList>
            <person name="Zilli J.E."/>
            <person name="Passos S.R."/>
            <person name="Leite J."/>
            <person name="Baldani J.I."/>
            <person name="Xavier G.R."/>
            <person name="Rumjaneck N.G."/>
            <person name="Simoes-Araujo J.L."/>
        </authorList>
    </citation>
    <scope>NUCLEOTIDE SEQUENCE [LARGE SCALE GENOMIC DNA]</scope>
    <source>
        <strain evidence="5 6">BR3299</strain>
    </source>
</reference>
<evidence type="ECO:0000256" key="3">
    <source>
        <dbReference type="PIRSR" id="PIRSR006241-50"/>
    </source>
</evidence>
<dbReference type="AlphaFoldDB" id="A0A0H1RID7"/>
<dbReference type="GO" id="GO:0008903">
    <property type="term" value="F:hydroxypyruvate isomerase activity"/>
    <property type="evidence" value="ECO:0007669"/>
    <property type="project" value="TreeGrafter"/>
</dbReference>
<dbReference type="PATRIC" id="fig|1225564.3.peg.3983"/>
<feature type="active site" description="Proton donor/acceptor" evidence="3">
    <location>
        <position position="238"/>
    </location>
</feature>
<feature type="active site" description="Proton donor/acceptor" evidence="3">
    <location>
        <position position="141"/>
    </location>
</feature>
<proteinExistence type="inferred from homology"/>
<dbReference type="InterPro" id="IPR050417">
    <property type="entry name" value="Sugar_Epim/Isomerase"/>
</dbReference>
<name>A0A0H1RID7_9HYPH</name>
<dbReference type="Proteomes" id="UP000035489">
    <property type="component" value="Unassembled WGS sequence"/>
</dbReference>
<dbReference type="InterPro" id="IPR026040">
    <property type="entry name" value="HyI-like"/>
</dbReference>
<feature type="domain" description="Xylose isomerase-like TIM barrel" evidence="4">
    <location>
        <begin position="21"/>
        <end position="253"/>
    </location>
</feature>
<dbReference type="PANTHER" id="PTHR43489:SF6">
    <property type="entry name" value="HYDROXYPYRUVATE ISOMERASE-RELATED"/>
    <property type="match status" value="1"/>
</dbReference>
<keyword evidence="6" id="KW-1185">Reference proteome</keyword>
<dbReference type="OrthoDB" id="9786584at2"/>
<dbReference type="InterPro" id="IPR013022">
    <property type="entry name" value="Xyl_isomerase-like_TIM-brl"/>
</dbReference>
<sequence length="269" mass="29041">MPRFSANLGFLFSDLPEPERIAAAAAAGFKAVEMHWPYQVPASEMRDALARSKVTMLGLNTPVGNAAAGDFGLGALPGRESEFQQAVDQALSYGSAIGASAVHCMAGIVPADEFAAERTFIGNLRVAADKAAQAGLAILIEPINHRDKPGYFLHRVEQAASIIEQVGRGNVRIMFDCYHTQIMQGDLTQRLRTYLELIGHVQIAAVPTRAEPDGGEINYLDICRTLDGLGYAGWIGAEYKPRGRTEDGLSWLSAWSDDHVTVNQTGTKP</sequence>
<dbReference type="SUPFAM" id="SSF51658">
    <property type="entry name" value="Xylose isomerase-like"/>
    <property type="match status" value="1"/>
</dbReference>
<keyword evidence="1 2" id="KW-0413">Isomerase</keyword>
<dbReference type="GO" id="GO:0046487">
    <property type="term" value="P:glyoxylate metabolic process"/>
    <property type="evidence" value="ECO:0007669"/>
    <property type="project" value="TreeGrafter"/>
</dbReference>
<evidence type="ECO:0000256" key="1">
    <source>
        <dbReference type="ARBA" id="ARBA00023235"/>
    </source>
</evidence>
<comment type="similarity">
    <text evidence="2">Belongs to the hyi family.</text>
</comment>
<evidence type="ECO:0000259" key="4">
    <source>
        <dbReference type="Pfam" id="PF01261"/>
    </source>
</evidence>
<evidence type="ECO:0000313" key="6">
    <source>
        <dbReference type="Proteomes" id="UP000035489"/>
    </source>
</evidence>
<gene>
    <name evidence="5" type="ORF">AA309_15450</name>
</gene>
<dbReference type="PIRSF" id="PIRSF006241">
    <property type="entry name" value="HyI"/>
    <property type="match status" value="1"/>
</dbReference>
<dbReference type="STRING" id="1225564.AA309_15450"/>
<dbReference type="Pfam" id="PF01261">
    <property type="entry name" value="AP_endonuc_2"/>
    <property type="match status" value="1"/>
</dbReference>
<dbReference type="PANTHER" id="PTHR43489">
    <property type="entry name" value="ISOMERASE"/>
    <property type="match status" value="1"/>
</dbReference>
<dbReference type="EMBL" id="LCYG01000037">
    <property type="protein sequence ID" value="KLK92367.1"/>
    <property type="molecule type" value="Genomic_DNA"/>
</dbReference>
<dbReference type="RefSeq" id="WP_047189907.1">
    <property type="nucleotide sequence ID" value="NZ_LCYG01000037.1"/>
</dbReference>
<dbReference type="Gene3D" id="3.20.20.150">
    <property type="entry name" value="Divalent-metal-dependent TIM barrel enzymes"/>
    <property type="match status" value="1"/>
</dbReference>
<accession>A0A0H1RID7</accession>